<proteinExistence type="predicted"/>
<evidence type="ECO:0000256" key="1">
    <source>
        <dbReference type="SAM" id="Phobius"/>
    </source>
</evidence>
<sequence length="53" mass="6183">MYALCNPLRYQSSLSTHPTLRYLGFLYPIFLPILHYVIFMLSVVTPHPIPNPH</sequence>
<name>A0A101M2K3_PICGL</name>
<reference evidence="2" key="1">
    <citation type="journal article" date="2015" name="Genome Biol. Evol.">
        <title>Organellar Genomes of White Spruce (Picea glauca): Assembly and Annotation.</title>
        <authorList>
            <person name="Jackman S.D."/>
            <person name="Warren R.L."/>
            <person name="Gibb E.A."/>
            <person name="Vandervalk B.P."/>
            <person name="Mohamadi H."/>
            <person name="Chu J."/>
            <person name="Raymond A."/>
            <person name="Pleasance S."/>
            <person name="Coope R."/>
            <person name="Wildung M.R."/>
            <person name="Ritland C.E."/>
            <person name="Bousquet J."/>
            <person name="Jones S.J."/>
            <person name="Bohlmann J."/>
            <person name="Birol I."/>
        </authorList>
    </citation>
    <scope>NUCLEOTIDE SEQUENCE [LARGE SCALE GENOMIC DNA]</scope>
    <source>
        <tissue evidence="2">Flushing bud</tissue>
    </source>
</reference>
<feature type="transmembrane region" description="Helical" evidence="1">
    <location>
        <begin position="20"/>
        <end position="44"/>
    </location>
</feature>
<keyword evidence="2" id="KW-0496">Mitochondrion</keyword>
<keyword evidence="1" id="KW-0472">Membrane</keyword>
<geneLocation type="mitochondrion" evidence="2"/>
<comment type="caution">
    <text evidence="2">The sequence shown here is derived from an EMBL/GenBank/DDBJ whole genome shotgun (WGS) entry which is preliminary data.</text>
</comment>
<protein>
    <submittedName>
        <fullName evidence="2">Uncharacterized protein</fullName>
    </submittedName>
</protein>
<dbReference type="EMBL" id="LKAM01000002">
    <property type="protein sequence ID" value="KUM49695.1"/>
    <property type="molecule type" value="Genomic_DNA"/>
</dbReference>
<keyword evidence="1" id="KW-1133">Transmembrane helix</keyword>
<accession>A0A101M2K3</accession>
<keyword evidence="1" id="KW-0812">Transmembrane</keyword>
<organism evidence="2">
    <name type="scientific">Picea glauca</name>
    <name type="common">White spruce</name>
    <name type="synonym">Pinus glauca</name>
    <dbReference type="NCBI Taxonomy" id="3330"/>
    <lineage>
        <taxon>Eukaryota</taxon>
        <taxon>Viridiplantae</taxon>
        <taxon>Streptophyta</taxon>
        <taxon>Embryophyta</taxon>
        <taxon>Tracheophyta</taxon>
        <taxon>Spermatophyta</taxon>
        <taxon>Pinopsida</taxon>
        <taxon>Pinidae</taxon>
        <taxon>Conifers I</taxon>
        <taxon>Pinales</taxon>
        <taxon>Pinaceae</taxon>
        <taxon>Picea</taxon>
    </lineage>
</organism>
<dbReference type="AlphaFoldDB" id="A0A101M2K3"/>
<gene>
    <name evidence="2" type="ORF">ABT39_MTgene2922</name>
</gene>
<evidence type="ECO:0000313" key="2">
    <source>
        <dbReference type="EMBL" id="KUM49695.1"/>
    </source>
</evidence>